<dbReference type="Proteomes" id="UP000644140">
    <property type="component" value="Chromosome"/>
</dbReference>
<dbReference type="RefSeq" id="WP_198114693.1">
    <property type="nucleotide sequence ID" value="NZ_CP066121.1"/>
</dbReference>
<dbReference type="EMBL" id="CP092085">
    <property type="protein sequence ID" value="UUN98492.1"/>
    <property type="molecule type" value="Genomic_DNA"/>
</dbReference>
<evidence type="ECO:0000313" key="1">
    <source>
        <dbReference type="EMBL" id="UUN98492.1"/>
    </source>
</evidence>
<reference evidence="1" key="1">
    <citation type="submission" date="2022-02" db="EMBL/GenBank/DDBJ databases">
        <title>Characterization of Tn125 harboring carbapenem-resistant Acinetobacter bereziniae clinical isolates.</title>
        <authorList>
            <person name="Wong N.-K."/>
            <person name="Pan Q."/>
        </authorList>
    </citation>
    <scope>NUCLEOTIDE SEQUENCE</scope>
    <source>
        <strain evidence="1">GD03393</strain>
    </source>
</reference>
<dbReference type="AlphaFoldDB" id="A0A8I1DJR3"/>
<proteinExistence type="predicted"/>
<organism evidence="1 2">
    <name type="scientific">Acinetobacter bereziniae</name>
    <name type="common">Acinetobacter genomosp. 10</name>
    <dbReference type="NCBI Taxonomy" id="106648"/>
    <lineage>
        <taxon>Bacteria</taxon>
        <taxon>Pseudomonadati</taxon>
        <taxon>Pseudomonadota</taxon>
        <taxon>Gammaproteobacteria</taxon>
        <taxon>Moraxellales</taxon>
        <taxon>Moraxellaceae</taxon>
        <taxon>Acinetobacter</taxon>
    </lineage>
</organism>
<dbReference type="PROSITE" id="PS51257">
    <property type="entry name" value="PROKAR_LIPOPROTEIN"/>
    <property type="match status" value="1"/>
</dbReference>
<accession>A0A8I1DJR3</accession>
<evidence type="ECO:0000313" key="2">
    <source>
        <dbReference type="Proteomes" id="UP000644140"/>
    </source>
</evidence>
<name>A0A8I1DJR3_ACIBZ</name>
<protein>
    <submittedName>
        <fullName evidence="1">Uncharacterized protein</fullName>
    </submittedName>
</protein>
<gene>
    <name evidence="1" type="ORF">I9054_003230</name>
</gene>
<sequence>MKLLVLFVIILSLSACSVDSNEGDCNIKKSENSDVVNSYDVRVGKNISKFVDENKIFLNYNQKEIINRYKKLNSNYMVLKVLDKLPVEVGFADGTVGNNVEDNKNYMSNLDANINFKTGYIFFKSTNYVPYDNEIENNIAKMLGDQVYVINANKVDHKNLDENIKLFIKKIECSTSSQEEVVEWNINDMHIILEASGNKNEKQNSLFFTVYFTKKTEKKYGLSIY</sequence>